<dbReference type="Proteomes" id="UP000016932">
    <property type="component" value="Unassembled WGS sequence"/>
</dbReference>
<dbReference type="RefSeq" id="XP_007927224.1">
    <property type="nucleotide sequence ID" value="XM_007929033.1"/>
</dbReference>
<sequence>MHASSTCEVGNRRKASKAIDQDLALFYDLRRTNGIPGSIDGWRSCSSRNPPLVAYMHGNPPAASTGALTNEVAQSGELR</sequence>
<proteinExistence type="predicted"/>
<dbReference type="AlphaFoldDB" id="M3AVV8"/>
<dbReference type="VEuPathDB" id="FungiDB:MYCFIDRAFT_175199"/>
<evidence type="ECO:0000313" key="3">
    <source>
        <dbReference type="Proteomes" id="UP000016932"/>
    </source>
</evidence>
<dbReference type="GeneID" id="19333346"/>
<reference evidence="2 3" key="1">
    <citation type="journal article" date="2012" name="PLoS Pathog.">
        <title>Diverse lifestyles and strategies of plant pathogenesis encoded in the genomes of eighteen Dothideomycetes fungi.</title>
        <authorList>
            <person name="Ohm R.A."/>
            <person name="Feau N."/>
            <person name="Henrissat B."/>
            <person name="Schoch C.L."/>
            <person name="Horwitz B.A."/>
            <person name="Barry K.W."/>
            <person name="Condon B.J."/>
            <person name="Copeland A.C."/>
            <person name="Dhillon B."/>
            <person name="Glaser F."/>
            <person name="Hesse C.N."/>
            <person name="Kosti I."/>
            <person name="LaButti K."/>
            <person name="Lindquist E.A."/>
            <person name="Lucas S."/>
            <person name="Salamov A.A."/>
            <person name="Bradshaw R.E."/>
            <person name="Ciuffetti L."/>
            <person name="Hamelin R.C."/>
            <person name="Kema G.H.J."/>
            <person name="Lawrence C."/>
            <person name="Scott J.A."/>
            <person name="Spatafora J.W."/>
            <person name="Turgeon B.G."/>
            <person name="de Wit P.J.G.M."/>
            <person name="Zhong S."/>
            <person name="Goodwin S.B."/>
            <person name="Grigoriev I.V."/>
        </authorList>
    </citation>
    <scope>NUCLEOTIDE SEQUENCE [LARGE SCALE GENOMIC DNA]</scope>
    <source>
        <strain evidence="2 3">CIRAD86</strain>
    </source>
</reference>
<accession>M3AVV8</accession>
<keyword evidence="3" id="KW-1185">Reference proteome</keyword>
<protein>
    <submittedName>
        <fullName evidence="2">Uncharacterized protein</fullName>
    </submittedName>
</protein>
<organism evidence="2 3">
    <name type="scientific">Pseudocercospora fijiensis (strain CIRAD86)</name>
    <name type="common">Black leaf streak disease fungus</name>
    <name type="synonym">Mycosphaerella fijiensis</name>
    <dbReference type="NCBI Taxonomy" id="383855"/>
    <lineage>
        <taxon>Eukaryota</taxon>
        <taxon>Fungi</taxon>
        <taxon>Dikarya</taxon>
        <taxon>Ascomycota</taxon>
        <taxon>Pezizomycotina</taxon>
        <taxon>Dothideomycetes</taxon>
        <taxon>Dothideomycetidae</taxon>
        <taxon>Mycosphaerellales</taxon>
        <taxon>Mycosphaerellaceae</taxon>
        <taxon>Pseudocercospora</taxon>
    </lineage>
</organism>
<dbReference type="HOGENOM" id="CLU_2607022_0_0_1"/>
<feature type="region of interest" description="Disordered" evidence="1">
    <location>
        <begin position="60"/>
        <end position="79"/>
    </location>
</feature>
<evidence type="ECO:0000256" key="1">
    <source>
        <dbReference type="SAM" id="MobiDB-lite"/>
    </source>
</evidence>
<name>M3AVV8_PSEFD</name>
<gene>
    <name evidence="2" type="ORF">MYCFIDRAFT_175199</name>
</gene>
<evidence type="ECO:0000313" key="2">
    <source>
        <dbReference type="EMBL" id="EME81607.1"/>
    </source>
</evidence>
<dbReference type="EMBL" id="KB446559">
    <property type="protein sequence ID" value="EME81607.1"/>
    <property type="molecule type" value="Genomic_DNA"/>
</dbReference>
<dbReference type="KEGG" id="pfj:MYCFIDRAFT_175199"/>